<dbReference type="InterPro" id="IPR032794">
    <property type="entry name" value="LINES_N"/>
</dbReference>
<accession>A0A834WS61</accession>
<evidence type="ECO:0000313" key="3">
    <source>
        <dbReference type="EMBL" id="KAF7828769.1"/>
    </source>
</evidence>
<name>A0A834WS61_9FABA</name>
<dbReference type="Pfam" id="PF14695">
    <property type="entry name" value="LINES_C"/>
    <property type="match status" value="1"/>
</dbReference>
<dbReference type="InterPro" id="IPR024875">
    <property type="entry name" value="Protein_Lines"/>
</dbReference>
<dbReference type="OrthoDB" id="8251209at2759"/>
<evidence type="ECO:0008006" key="5">
    <source>
        <dbReference type="Google" id="ProtNLM"/>
    </source>
</evidence>
<dbReference type="AlphaFoldDB" id="A0A834WS61"/>
<sequence length="593" mass="68182">MLTVKSQFVQHLAVKVLVLTSKFVSTTGNNWNEFIQLLCCLLEVAIARCGAETSNSDLSDIKFLKQYGLEICDWSMVAGIIQVLRAVFKYLKEDCDDQLVKVYYDSVISSLSKVPWDLLDQYQLCYIDESKNGSSTNLLRLSNYNAMEPGIKFLGTFVQLLCSLVDRNDAVENGGDSAKEHSLLVTAVNLVPRLIKWCFDKQGDRLDMCTIQYFRHKLLILMIRLCSYKCLDCSILLSWLKLLHNYFQELLWQPLTQFQSDQGECLEGSPFLLSLSDEVSGMHSSHLQRQTIFLFLDCFASLISKKGDPTDHCICSTLNSCLTNNSNSESDYCCRRKGLLELYKWLQRHLPTEISINHEKYSDMCVNFMSSFLQLYLGEDDLLFEVLLQLLGITSSLQQQFDKEEAAFQDINKDFPFRLLDVFNPVQLFHLFLSEIHYDHQMLLDCLISKDVGISCAKYLLRCLSLVSNSWNSFVEFPLFGESLKQSSNKKRKDRSDDSELLAANVTPFIMDNKGTIPSPVKNYEEDGEYGFKPFYTQGFKEAKNCLLSLKDSVENLHQKNLFPYNPQVLLKRLKKFEDLSCEEKGFRVYKTD</sequence>
<organism evidence="3 4">
    <name type="scientific">Senna tora</name>
    <dbReference type="NCBI Taxonomy" id="362788"/>
    <lineage>
        <taxon>Eukaryota</taxon>
        <taxon>Viridiplantae</taxon>
        <taxon>Streptophyta</taxon>
        <taxon>Embryophyta</taxon>
        <taxon>Tracheophyta</taxon>
        <taxon>Spermatophyta</taxon>
        <taxon>Magnoliopsida</taxon>
        <taxon>eudicotyledons</taxon>
        <taxon>Gunneridae</taxon>
        <taxon>Pentapetalae</taxon>
        <taxon>rosids</taxon>
        <taxon>fabids</taxon>
        <taxon>Fabales</taxon>
        <taxon>Fabaceae</taxon>
        <taxon>Caesalpinioideae</taxon>
        <taxon>Cassia clade</taxon>
        <taxon>Senna</taxon>
    </lineage>
</organism>
<dbReference type="PANTHER" id="PTHR16057:SF1">
    <property type="entry name" value="PROTEIN LINES HOMOLOG 1"/>
    <property type="match status" value="1"/>
</dbReference>
<dbReference type="Pfam" id="PF14694">
    <property type="entry name" value="LINES_N"/>
    <property type="match status" value="1"/>
</dbReference>
<dbReference type="InterPro" id="IPR029415">
    <property type="entry name" value="Lines_C"/>
</dbReference>
<feature type="domain" description="Protein Lines C-terminal" evidence="2">
    <location>
        <begin position="544"/>
        <end position="578"/>
    </location>
</feature>
<gene>
    <name evidence="3" type="ORF">G2W53_019933</name>
</gene>
<reference evidence="3" key="1">
    <citation type="submission" date="2020-09" db="EMBL/GenBank/DDBJ databases">
        <title>Genome-Enabled Discovery of Anthraquinone Biosynthesis in Senna tora.</title>
        <authorList>
            <person name="Kang S.-H."/>
            <person name="Pandey R.P."/>
            <person name="Lee C.-M."/>
            <person name="Sim J.-S."/>
            <person name="Jeong J.-T."/>
            <person name="Choi B.-S."/>
            <person name="Jung M."/>
            <person name="Ginzburg D."/>
            <person name="Zhao K."/>
            <person name="Won S.Y."/>
            <person name="Oh T.-J."/>
            <person name="Yu Y."/>
            <person name="Kim N.-H."/>
            <person name="Lee O.R."/>
            <person name="Lee T.-H."/>
            <person name="Bashyal P."/>
            <person name="Kim T.-S."/>
            <person name="Lee W.-H."/>
            <person name="Kawkins C."/>
            <person name="Kim C.-K."/>
            <person name="Kim J.S."/>
            <person name="Ahn B.O."/>
            <person name="Rhee S.Y."/>
            <person name="Sohng J.K."/>
        </authorList>
    </citation>
    <scope>NUCLEOTIDE SEQUENCE</scope>
    <source>
        <tissue evidence="3">Leaf</tissue>
    </source>
</reference>
<proteinExistence type="predicted"/>
<keyword evidence="4" id="KW-1185">Reference proteome</keyword>
<evidence type="ECO:0000259" key="1">
    <source>
        <dbReference type="Pfam" id="PF14694"/>
    </source>
</evidence>
<dbReference type="Proteomes" id="UP000634136">
    <property type="component" value="Unassembled WGS sequence"/>
</dbReference>
<dbReference type="PANTHER" id="PTHR16057">
    <property type="entry name" value="WINS1, 2 PROTEIN"/>
    <property type="match status" value="1"/>
</dbReference>
<protein>
    <recommendedName>
        <fullName evidence="5">Protein Lines C-terminal domain-containing protein</fullName>
    </recommendedName>
</protein>
<dbReference type="EMBL" id="JAAIUW010000006">
    <property type="protein sequence ID" value="KAF7828769.1"/>
    <property type="molecule type" value="Genomic_DNA"/>
</dbReference>
<comment type="caution">
    <text evidence="3">The sequence shown here is derived from an EMBL/GenBank/DDBJ whole genome shotgun (WGS) entry which is preliminary data.</text>
</comment>
<evidence type="ECO:0000259" key="2">
    <source>
        <dbReference type="Pfam" id="PF14695"/>
    </source>
</evidence>
<feature type="domain" description="Protein Lines N-terminal" evidence="1">
    <location>
        <begin position="337"/>
        <end position="476"/>
    </location>
</feature>
<evidence type="ECO:0000313" key="4">
    <source>
        <dbReference type="Proteomes" id="UP000634136"/>
    </source>
</evidence>